<feature type="compositionally biased region" description="Basic and acidic residues" evidence="7">
    <location>
        <begin position="340"/>
        <end position="354"/>
    </location>
</feature>
<dbReference type="GO" id="GO:0000160">
    <property type="term" value="P:phosphorelay signal transduction system"/>
    <property type="evidence" value="ECO:0007669"/>
    <property type="project" value="UniProtKB-KW"/>
</dbReference>
<keyword evidence="6" id="KW-0597">Phosphoprotein</keyword>
<gene>
    <name evidence="9" type="ORF">CASFOL_009642</name>
</gene>
<protein>
    <recommendedName>
        <fullName evidence="8">Response regulatory domain-containing protein</fullName>
    </recommendedName>
</protein>
<proteinExistence type="predicted"/>
<evidence type="ECO:0000256" key="1">
    <source>
        <dbReference type="ARBA" id="ARBA00004123"/>
    </source>
</evidence>
<evidence type="ECO:0000313" key="10">
    <source>
        <dbReference type="Proteomes" id="UP001632038"/>
    </source>
</evidence>
<dbReference type="Gene3D" id="1.10.10.60">
    <property type="entry name" value="Homeodomain-like"/>
    <property type="match status" value="1"/>
</dbReference>
<organism evidence="9 10">
    <name type="scientific">Castilleja foliolosa</name>
    <dbReference type="NCBI Taxonomy" id="1961234"/>
    <lineage>
        <taxon>Eukaryota</taxon>
        <taxon>Viridiplantae</taxon>
        <taxon>Streptophyta</taxon>
        <taxon>Embryophyta</taxon>
        <taxon>Tracheophyta</taxon>
        <taxon>Spermatophyta</taxon>
        <taxon>Magnoliopsida</taxon>
        <taxon>eudicotyledons</taxon>
        <taxon>Gunneridae</taxon>
        <taxon>Pentapetalae</taxon>
        <taxon>asterids</taxon>
        <taxon>lamiids</taxon>
        <taxon>Lamiales</taxon>
        <taxon>Orobanchaceae</taxon>
        <taxon>Pedicularideae</taxon>
        <taxon>Castillejinae</taxon>
        <taxon>Castilleja</taxon>
    </lineage>
</organism>
<dbReference type="PANTHER" id="PTHR43874">
    <property type="entry name" value="TWO-COMPONENT RESPONSE REGULATOR"/>
    <property type="match status" value="1"/>
</dbReference>
<dbReference type="AlphaFoldDB" id="A0ABD3DSN1"/>
<dbReference type="GO" id="GO:0005634">
    <property type="term" value="C:nucleus"/>
    <property type="evidence" value="ECO:0007669"/>
    <property type="project" value="UniProtKB-SubCell"/>
</dbReference>
<dbReference type="InterPro" id="IPR045279">
    <property type="entry name" value="ARR-like"/>
</dbReference>
<evidence type="ECO:0000259" key="8">
    <source>
        <dbReference type="PROSITE" id="PS50110"/>
    </source>
</evidence>
<dbReference type="Pfam" id="PF00072">
    <property type="entry name" value="Response_reg"/>
    <property type="match status" value="1"/>
</dbReference>
<evidence type="ECO:0000256" key="2">
    <source>
        <dbReference type="ARBA" id="ARBA00023012"/>
    </source>
</evidence>
<dbReference type="InterPro" id="IPR006447">
    <property type="entry name" value="Myb_dom_plants"/>
</dbReference>
<comment type="caution">
    <text evidence="9">The sequence shown here is derived from an EMBL/GenBank/DDBJ whole genome shotgun (WGS) entry which is preliminary data.</text>
</comment>
<sequence>MESSGFSSPRSECFPAGLRVLVVDDDPTWLKILEKMLKKCNYEVMTCGLAREALDLLRGRKDRYDIVISDVNMPDMDGFKLLEHVGLEMDLPVIMMSVDGETSRVMKGVQHGACDYLLKPIRMKELRNIWQHVFRKRIHEVRDTDQLEEIQMMTSGNEHSDDGFLFSGDFFSGRKRKDNVDYNNKLNDDTSSLSSVKKPRVVWTVDLHQKFVKAVNLIGFEREVGPKKILDLMGVPWLTRENVASHLQKYRLYLSRLQKENDLKSTFGVTNEIYPFSTNTVLIHNDEPKIGHEIAKTVLSMPITEPKKSCSTSSISFGPSISNVKSESIIQGQVSLHFEKEHKPRSQIEHKFDSVQHGPSHNPGTSSKEYDKRSQAWPSAPNGKKSRSQGIGNVEKDKNTPDLFTVQPEIHEIDPVSCSKQNLFDNFGWDEKFNGYSEGYFGNLDPFGYGNNQEIVADFPPHLYDPLKFDSDYVNDHVEYPVIDQCLFIA</sequence>
<evidence type="ECO:0000313" key="9">
    <source>
        <dbReference type="EMBL" id="KAL3644462.1"/>
    </source>
</evidence>
<evidence type="ECO:0000256" key="5">
    <source>
        <dbReference type="ARBA" id="ARBA00023242"/>
    </source>
</evidence>
<accession>A0ABD3DSN1</accession>
<comment type="subcellular location">
    <subcellularLocation>
        <location evidence="1">Nucleus</location>
    </subcellularLocation>
</comment>
<reference evidence="10" key="1">
    <citation type="journal article" date="2024" name="IScience">
        <title>Strigolactones Initiate the Formation of Haustorium-like Structures in Castilleja.</title>
        <authorList>
            <person name="Buerger M."/>
            <person name="Peterson D."/>
            <person name="Chory J."/>
        </authorList>
    </citation>
    <scope>NUCLEOTIDE SEQUENCE [LARGE SCALE GENOMIC DNA]</scope>
</reference>
<keyword evidence="10" id="KW-1185">Reference proteome</keyword>
<dbReference type="SUPFAM" id="SSF52172">
    <property type="entry name" value="CheY-like"/>
    <property type="match status" value="1"/>
</dbReference>
<evidence type="ECO:0000256" key="4">
    <source>
        <dbReference type="ARBA" id="ARBA00023163"/>
    </source>
</evidence>
<dbReference type="PANTHER" id="PTHR43874:SF137">
    <property type="entry name" value="TWO-COMPONENT RESPONSE REGULATOR ARR11"/>
    <property type="match status" value="1"/>
</dbReference>
<dbReference type="SUPFAM" id="SSF46689">
    <property type="entry name" value="Homeodomain-like"/>
    <property type="match status" value="1"/>
</dbReference>
<dbReference type="Pfam" id="PF00249">
    <property type="entry name" value="Myb_DNA-binding"/>
    <property type="match status" value="1"/>
</dbReference>
<dbReference type="FunFam" id="1.10.10.60:FF:000007">
    <property type="entry name" value="Two-component response regulator"/>
    <property type="match status" value="1"/>
</dbReference>
<dbReference type="CDD" id="cd17584">
    <property type="entry name" value="REC_typeB_ARR-like"/>
    <property type="match status" value="1"/>
</dbReference>
<name>A0ABD3DSN1_9LAMI</name>
<dbReference type="EMBL" id="JAVIJP010000013">
    <property type="protein sequence ID" value="KAL3644462.1"/>
    <property type="molecule type" value="Genomic_DNA"/>
</dbReference>
<dbReference type="InterPro" id="IPR001005">
    <property type="entry name" value="SANT/Myb"/>
</dbReference>
<feature type="compositionally biased region" description="Polar residues" evidence="7">
    <location>
        <begin position="357"/>
        <end position="367"/>
    </location>
</feature>
<dbReference type="InterPro" id="IPR011006">
    <property type="entry name" value="CheY-like_superfamily"/>
</dbReference>
<dbReference type="NCBIfam" id="TIGR01557">
    <property type="entry name" value="myb_SHAQKYF"/>
    <property type="match status" value="1"/>
</dbReference>
<evidence type="ECO:0000256" key="6">
    <source>
        <dbReference type="PROSITE-ProRule" id="PRU00169"/>
    </source>
</evidence>
<evidence type="ECO:0000256" key="7">
    <source>
        <dbReference type="SAM" id="MobiDB-lite"/>
    </source>
</evidence>
<feature type="region of interest" description="Disordered" evidence="7">
    <location>
        <begin position="340"/>
        <end position="400"/>
    </location>
</feature>
<feature type="modified residue" description="4-aspartylphosphate" evidence="6">
    <location>
        <position position="70"/>
    </location>
</feature>
<dbReference type="InterPro" id="IPR001789">
    <property type="entry name" value="Sig_transdc_resp-reg_receiver"/>
</dbReference>
<dbReference type="PROSITE" id="PS50110">
    <property type="entry name" value="RESPONSE_REGULATORY"/>
    <property type="match status" value="1"/>
</dbReference>
<keyword evidence="4" id="KW-0804">Transcription</keyword>
<evidence type="ECO:0000256" key="3">
    <source>
        <dbReference type="ARBA" id="ARBA00023015"/>
    </source>
</evidence>
<dbReference type="Proteomes" id="UP001632038">
    <property type="component" value="Unassembled WGS sequence"/>
</dbReference>
<dbReference type="SMART" id="SM00448">
    <property type="entry name" value="REC"/>
    <property type="match status" value="1"/>
</dbReference>
<feature type="domain" description="Response regulatory" evidence="8">
    <location>
        <begin position="19"/>
        <end position="134"/>
    </location>
</feature>
<keyword evidence="5" id="KW-0539">Nucleus</keyword>
<dbReference type="InterPro" id="IPR009057">
    <property type="entry name" value="Homeodomain-like_sf"/>
</dbReference>
<dbReference type="Gene3D" id="3.40.50.2300">
    <property type="match status" value="1"/>
</dbReference>
<keyword evidence="3" id="KW-0805">Transcription regulation</keyword>
<keyword evidence="2" id="KW-0902">Two-component regulatory system</keyword>